<evidence type="ECO:0000313" key="2">
    <source>
        <dbReference type="Proteomes" id="UP000037773"/>
    </source>
</evidence>
<accession>A0A0M8QEM2</accession>
<dbReference type="EMBL" id="LGCN01000238">
    <property type="protein sequence ID" value="KOT31012.1"/>
    <property type="molecule type" value="Genomic_DNA"/>
</dbReference>
<organism evidence="1 2">
    <name type="scientific">Streptomyces caelestis</name>
    <dbReference type="NCBI Taxonomy" id="36816"/>
    <lineage>
        <taxon>Bacteria</taxon>
        <taxon>Bacillati</taxon>
        <taxon>Actinomycetota</taxon>
        <taxon>Actinomycetes</taxon>
        <taxon>Kitasatosporales</taxon>
        <taxon>Streptomycetaceae</taxon>
        <taxon>Streptomyces</taxon>
    </lineage>
</organism>
<gene>
    <name evidence="1" type="ORF">ADK41_31555</name>
</gene>
<dbReference type="Proteomes" id="UP000037773">
    <property type="component" value="Unassembled WGS sequence"/>
</dbReference>
<sequence length="67" mass="7232">MGRCPAQDLAFQLPLLLRFQQPGVLRPQSGRFLRLAPARVTASGHGSVVMPRSAATAAYVRFPVAAR</sequence>
<reference evidence="1 2" key="1">
    <citation type="submission" date="2015-07" db="EMBL/GenBank/DDBJ databases">
        <authorList>
            <person name="Noorani M."/>
        </authorList>
    </citation>
    <scope>NUCLEOTIDE SEQUENCE [LARGE SCALE GENOMIC DNA]</scope>
    <source>
        <strain evidence="1 2">NRRL B-24567</strain>
    </source>
</reference>
<evidence type="ECO:0000313" key="1">
    <source>
        <dbReference type="EMBL" id="KOT31012.1"/>
    </source>
</evidence>
<keyword evidence="2" id="KW-1185">Reference proteome</keyword>
<proteinExistence type="predicted"/>
<protein>
    <submittedName>
        <fullName evidence="1">Uncharacterized protein</fullName>
    </submittedName>
</protein>
<name>A0A0M8QEM2_9ACTN</name>
<comment type="caution">
    <text evidence="1">The sequence shown here is derived from an EMBL/GenBank/DDBJ whole genome shotgun (WGS) entry which is preliminary data.</text>
</comment>
<dbReference type="AlphaFoldDB" id="A0A0M8QEM2"/>